<dbReference type="PANTHER" id="PTHR30349:SF81">
    <property type="entry name" value="TYROSINE RECOMBINASE XERC"/>
    <property type="match status" value="1"/>
</dbReference>
<dbReference type="InterPro" id="IPR004107">
    <property type="entry name" value="Integrase_SAM-like_N"/>
</dbReference>
<reference evidence="15" key="1">
    <citation type="journal article" date="2019" name="Int. J. Syst. Evol. Microbiol.">
        <title>The Global Catalogue of Microorganisms (GCM) 10K type strain sequencing project: providing services to taxonomists for standard genome sequencing and annotation.</title>
        <authorList>
            <consortium name="The Broad Institute Genomics Platform"/>
            <consortium name="The Broad Institute Genome Sequencing Center for Infectious Disease"/>
            <person name="Wu L."/>
            <person name="Ma J."/>
        </authorList>
    </citation>
    <scope>NUCLEOTIDE SEQUENCE [LARGE SCALE GENOMIC DNA]</scope>
    <source>
        <strain evidence="15">CGMCC 1.3685</strain>
    </source>
</reference>
<dbReference type="PANTHER" id="PTHR30349">
    <property type="entry name" value="PHAGE INTEGRASE-RELATED"/>
    <property type="match status" value="1"/>
</dbReference>
<feature type="active site" description="O-(3'-phospho-DNA)-tyrosine intermediate" evidence="11">
    <location>
        <position position="299"/>
    </location>
</feature>
<evidence type="ECO:0000256" key="7">
    <source>
        <dbReference type="ARBA" id="ARBA00022908"/>
    </source>
</evidence>
<feature type="active site" evidence="11">
    <location>
        <position position="264"/>
    </location>
</feature>
<evidence type="ECO:0000259" key="12">
    <source>
        <dbReference type="PROSITE" id="PS51898"/>
    </source>
</evidence>
<keyword evidence="5 11" id="KW-0132">Cell division</keyword>
<evidence type="ECO:0000256" key="1">
    <source>
        <dbReference type="ARBA" id="ARBA00004496"/>
    </source>
</evidence>
<keyword evidence="10 11" id="KW-0131">Cell cycle</keyword>
<evidence type="ECO:0000313" key="14">
    <source>
        <dbReference type="EMBL" id="GGJ69133.1"/>
    </source>
</evidence>
<evidence type="ECO:0000256" key="11">
    <source>
        <dbReference type="HAMAP-Rule" id="MF_01807"/>
    </source>
</evidence>
<keyword evidence="6 11" id="KW-0159">Chromosome partition</keyword>
<gene>
    <name evidence="11 14" type="primary">xerD</name>
    <name evidence="14" type="ORF">GCM10007173_29820</name>
</gene>
<feature type="active site" evidence="11">
    <location>
        <position position="192"/>
    </location>
</feature>
<dbReference type="EMBL" id="BMKX01000008">
    <property type="protein sequence ID" value="GGJ69133.1"/>
    <property type="molecule type" value="Genomic_DNA"/>
</dbReference>
<feature type="active site" evidence="11">
    <location>
        <position position="267"/>
    </location>
</feature>
<dbReference type="NCBIfam" id="TIGR02225">
    <property type="entry name" value="recomb_XerD"/>
    <property type="match status" value="1"/>
</dbReference>
<feature type="domain" description="Core-binding (CB)" evidence="13">
    <location>
        <begin position="15"/>
        <end position="106"/>
    </location>
</feature>
<feature type="active site" evidence="11">
    <location>
        <position position="167"/>
    </location>
</feature>
<keyword evidence="15" id="KW-1185">Reference proteome</keyword>
<dbReference type="GeneID" id="303305328"/>
<comment type="function">
    <text evidence="11">Site-specific tyrosine recombinase, which acts by catalyzing the cutting and rejoining of the recombining DNA molecules. The XerC-XerD complex is essential to convert dimers of the bacterial chromosome into monomers to permit their segregation at cell division. It also contributes to the segregational stability of plasmids.</text>
</comment>
<accession>A0ABQ2DRD9</accession>
<dbReference type="InterPro" id="IPR010998">
    <property type="entry name" value="Integrase_recombinase_N"/>
</dbReference>
<keyword evidence="4 11" id="KW-0963">Cytoplasm</keyword>
<dbReference type="SUPFAM" id="SSF47823">
    <property type="entry name" value="lambda integrase-like, N-terminal domain"/>
    <property type="match status" value="1"/>
</dbReference>
<evidence type="ECO:0000256" key="10">
    <source>
        <dbReference type="ARBA" id="ARBA00023306"/>
    </source>
</evidence>
<dbReference type="InterPro" id="IPR011010">
    <property type="entry name" value="DNA_brk_join_enz"/>
</dbReference>
<keyword evidence="7 11" id="KW-0229">DNA integration</keyword>
<dbReference type="CDD" id="cd00798">
    <property type="entry name" value="INT_XerDC_C"/>
    <property type="match status" value="1"/>
</dbReference>
<dbReference type="InterPro" id="IPR050090">
    <property type="entry name" value="Tyrosine_recombinase_XerCD"/>
</dbReference>
<dbReference type="PROSITE" id="PS51898">
    <property type="entry name" value="TYR_RECOMBINASE"/>
    <property type="match status" value="1"/>
</dbReference>
<dbReference type="Gene3D" id="1.10.150.130">
    <property type="match status" value="1"/>
</dbReference>
<evidence type="ECO:0000256" key="5">
    <source>
        <dbReference type="ARBA" id="ARBA00022618"/>
    </source>
</evidence>
<dbReference type="HAMAP" id="MF_01807">
    <property type="entry name" value="Recomb_XerD"/>
    <property type="match status" value="1"/>
</dbReference>
<feature type="domain" description="Tyr recombinase" evidence="12">
    <location>
        <begin position="127"/>
        <end position="312"/>
    </location>
</feature>
<dbReference type="InterPro" id="IPR011932">
    <property type="entry name" value="Recomb_XerD"/>
</dbReference>
<evidence type="ECO:0000256" key="9">
    <source>
        <dbReference type="ARBA" id="ARBA00023172"/>
    </source>
</evidence>
<dbReference type="HAMAP" id="MF_01808">
    <property type="entry name" value="Recomb_XerC_XerD"/>
    <property type="match status" value="1"/>
</dbReference>
<feature type="active site" evidence="11">
    <location>
        <position position="290"/>
    </location>
</feature>
<dbReference type="Pfam" id="PF00589">
    <property type="entry name" value="Phage_integrase"/>
    <property type="match status" value="1"/>
</dbReference>
<dbReference type="NCBIfam" id="NF001399">
    <property type="entry name" value="PRK00283.1"/>
    <property type="match status" value="1"/>
</dbReference>
<evidence type="ECO:0000256" key="2">
    <source>
        <dbReference type="ARBA" id="ARBA00010450"/>
    </source>
</evidence>
<dbReference type="SUPFAM" id="SSF56349">
    <property type="entry name" value="DNA breaking-rejoining enzymes"/>
    <property type="match status" value="1"/>
</dbReference>
<evidence type="ECO:0000256" key="3">
    <source>
        <dbReference type="ARBA" id="ARBA00015810"/>
    </source>
</evidence>
<comment type="caution">
    <text evidence="14">The sequence shown here is derived from an EMBL/GenBank/DDBJ whole genome shotgun (WGS) entry which is preliminary data.</text>
</comment>
<evidence type="ECO:0000256" key="4">
    <source>
        <dbReference type="ARBA" id="ARBA00022490"/>
    </source>
</evidence>
<dbReference type="RefSeq" id="WP_096257569.1">
    <property type="nucleotide sequence ID" value="NZ_BMKX01000008.1"/>
</dbReference>
<sequence>MSLPEATAQPAPKSGTFESALRRYLQHLAIERGLAKNTLDSYRRDLTRYQETLETRGITDPALITENDVSGYLQQLARGDDEHQALGPRSVARHTVAIRQLHKYWELEEICAPNPAREVQPPTVGQSLPKAISISAVTQILDSIALDTPAGLRDRAILEFLYSTGARISEVVGLDVDDLHFADDAVVRLFGKGSKERVVPVGGYAQRAVSDYLVRARPGLATKGKGTPALFLNQRGGRLSRQSVWLILAKAAQRAGIEGEVSPHTLRHSFATHLLEGGADVRVVQELLGHASVTTTQIYTKVTVDSLREAYLFAHPRVN</sequence>
<dbReference type="Pfam" id="PF02899">
    <property type="entry name" value="Phage_int_SAM_1"/>
    <property type="match status" value="1"/>
</dbReference>
<keyword evidence="9 11" id="KW-0233">DNA recombination</keyword>
<dbReference type="InterPro" id="IPR044068">
    <property type="entry name" value="CB"/>
</dbReference>
<organism evidence="14 15">
    <name type="scientific">Glutamicibacter ardleyensis</name>
    <dbReference type="NCBI Taxonomy" id="225894"/>
    <lineage>
        <taxon>Bacteria</taxon>
        <taxon>Bacillati</taxon>
        <taxon>Actinomycetota</taxon>
        <taxon>Actinomycetes</taxon>
        <taxon>Micrococcales</taxon>
        <taxon>Micrococcaceae</taxon>
        <taxon>Glutamicibacter</taxon>
    </lineage>
</organism>
<keyword evidence="8 11" id="KW-0238">DNA-binding</keyword>
<name>A0ABQ2DRD9_9MICC</name>
<proteinExistence type="inferred from homology"/>
<dbReference type="InterPro" id="IPR013762">
    <property type="entry name" value="Integrase-like_cat_sf"/>
</dbReference>
<dbReference type="InterPro" id="IPR023009">
    <property type="entry name" value="Tyrosine_recombinase_XerC/XerD"/>
</dbReference>
<evidence type="ECO:0000256" key="8">
    <source>
        <dbReference type="ARBA" id="ARBA00023125"/>
    </source>
</evidence>
<comment type="subcellular location">
    <subcellularLocation>
        <location evidence="1 11">Cytoplasm</location>
    </subcellularLocation>
</comment>
<evidence type="ECO:0000313" key="15">
    <source>
        <dbReference type="Proteomes" id="UP000606115"/>
    </source>
</evidence>
<protein>
    <recommendedName>
        <fullName evidence="3 11">Tyrosine recombinase XerD</fullName>
    </recommendedName>
</protein>
<comment type="subunit">
    <text evidence="11">Forms a cyclic heterotetrameric complex composed of two molecules of XerC and two molecules of XerD.</text>
</comment>
<evidence type="ECO:0000259" key="13">
    <source>
        <dbReference type="PROSITE" id="PS51900"/>
    </source>
</evidence>
<dbReference type="InterPro" id="IPR002104">
    <property type="entry name" value="Integrase_catalytic"/>
</dbReference>
<comment type="similarity">
    <text evidence="2 11">Belongs to the 'phage' integrase family. XerD subfamily.</text>
</comment>
<evidence type="ECO:0000256" key="6">
    <source>
        <dbReference type="ARBA" id="ARBA00022829"/>
    </source>
</evidence>
<dbReference type="Proteomes" id="UP000606115">
    <property type="component" value="Unassembled WGS sequence"/>
</dbReference>
<dbReference type="Gene3D" id="1.10.443.10">
    <property type="entry name" value="Intergrase catalytic core"/>
    <property type="match status" value="1"/>
</dbReference>
<dbReference type="PROSITE" id="PS51900">
    <property type="entry name" value="CB"/>
    <property type="match status" value="1"/>
</dbReference>